<gene>
    <name evidence="2" type="ORF">APLA_LOCUS14622</name>
</gene>
<dbReference type="PANTHER" id="PTHR10974">
    <property type="entry name" value="FI08016P-RELATED"/>
    <property type="match status" value="1"/>
</dbReference>
<dbReference type="PANTHER" id="PTHR10974:SF73">
    <property type="entry name" value="FI21235P1"/>
    <property type="match status" value="1"/>
</dbReference>
<dbReference type="AlphaFoldDB" id="A0A8S1B727"/>
<dbReference type="Pfam" id="PF02995">
    <property type="entry name" value="DUF229"/>
    <property type="match status" value="1"/>
</dbReference>
<evidence type="ECO:0000313" key="3">
    <source>
        <dbReference type="Proteomes" id="UP000494106"/>
    </source>
</evidence>
<proteinExistence type="predicted"/>
<feature type="transmembrane region" description="Helical" evidence="1">
    <location>
        <begin position="62"/>
        <end position="81"/>
    </location>
</feature>
<dbReference type="InterPro" id="IPR017850">
    <property type="entry name" value="Alkaline_phosphatase_core_sf"/>
</dbReference>
<dbReference type="Gene3D" id="3.40.720.10">
    <property type="entry name" value="Alkaline Phosphatase, subunit A"/>
    <property type="match status" value="1"/>
</dbReference>
<organism evidence="2 3">
    <name type="scientific">Arctia plantaginis</name>
    <name type="common">Wood tiger moth</name>
    <name type="synonym">Phalaena plantaginis</name>
    <dbReference type="NCBI Taxonomy" id="874455"/>
    <lineage>
        <taxon>Eukaryota</taxon>
        <taxon>Metazoa</taxon>
        <taxon>Ecdysozoa</taxon>
        <taxon>Arthropoda</taxon>
        <taxon>Hexapoda</taxon>
        <taxon>Insecta</taxon>
        <taxon>Pterygota</taxon>
        <taxon>Neoptera</taxon>
        <taxon>Endopterygota</taxon>
        <taxon>Lepidoptera</taxon>
        <taxon>Glossata</taxon>
        <taxon>Ditrysia</taxon>
        <taxon>Noctuoidea</taxon>
        <taxon>Erebidae</taxon>
        <taxon>Arctiinae</taxon>
        <taxon>Arctia</taxon>
    </lineage>
</organism>
<dbReference type="GO" id="GO:0005615">
    <property type="term" value="C:extracellular space"/>
    <property type="evidence" value="ECO:0007669"/>
    <property type="project" value="TreeGrafter"/>
</dbReference>
<evidence type="ECO:0000256" key="1">
    <source>
        <dbReference type="SAM" id="Phobius"/>
    </source>
</evidence>
<keyword evidence="1" id="KW-0812">Transmembrane</keyword>
<dbReference type="SUPFAM" id="SSF53649">
    <property type="entry name" value="Alkaline phosphatase-like"/>
    <property type="match status" value="1"/>
</dbReference>
<sequence>MRPLYRSCAGQGLIAVIAEQLPTNTVNELSAEIPSDTTKNRWPSRRARIKVMVKRWHRSRRNLVICSLIIFICIAYYIALYDNIPREANLDITRSATKIINLGETAHPTSAPASTYNVNKRPSVLKYIESTLAEALKQDKGTGCNIPQLDPFAKEVTQFDKILPDVKCKGKDWVKCYHSECKVVPEILATTKDISCSYYDIIYESDMVHHLGPATLVLNDDTYVLTKSDHVKISCTGTQSSSVLSSKWIGYATGFRTTVERKPLPPEREDALNVLIFGFDSTSKNGFIRRMPKSYKYLTEEMKATILNGYNIVGDGTPAALFPILTGKNELELPDVRKKMKNQGTLDVMPFLFYKLRDMGYRTAYFEDMPWIGTFQYRFNGFKHQPADHYLRAFYLEESKTSKFRIREGNKYCIGDTPQFQLMLNITDQFLRLDGKKFIFTFIADITHDNFNMISTADNATVNVLKTLVERRVLEDTLVMIMGDHGPRYANVRDTLQGKLEERLPLMGVLLPEKLKRKRPNIQAVLEENANALTTPHDIHATVLDVLDMKEHYNPYKVEGADLPRGLTLLEPIPRNRSCSEAGIEPHWCACLNWHNVSETEPIYRKAVDAFIDYINSLTEEVRSECIVRTWTETKWVMRQVANKRVLLFAGAKDADGYVGNFNAKVKYESENYQIKVVVGPGRGVYEASMKYLIKEDKFIINTRDISRTNAYGEEPSCISAKLPILNPYCYCKEYIVKN</sequence>
<reference evidence="2 3" key="1">
    <citation type="submission" date="2020-04" db="EMBL/GenBank/DDBJ databases">
        <authorList>
            <person name="Wallbank WR R."/>
            <person name="Pardo Diaz C."/>
            <person name="Kozak K."/>
            <person name="Martin S."/>
            <person name="Jiggins C."/>
            <person name="Moest M."/>
            <person name="Warren A I."/>
            <person name="Byers J.R.P. K."/>
            <person name="Montejo-Kovacevich G."/>
            <person name="Yen C E."/>
        </authorList>
    </citation>
    <scope>NUCLEOTIDE SEQUENCE [LARGE SCALE GENOMIC DNA]</scope>
</reference>
<dbReference type="Proteomes" id="UP000494106">
    <property type="component" value="Unassembled WGS sequence"/>
</dbReference>
<keyword evidence="3" id="KW-1185">Reference proteome</keyword>
<dbReference type="CDD" id="cd16021">
    <property type="entry name" value="ALP_like"/>
    <property type="match status" value="1"/>
</dbReference>
<protein>
    <submittedName>
        <fullName evidence="2">Uncharacterized protein</fullName>
    </submittedName>
</protein>
<dbReference type="EMBL" id="CADEBC010000566">
    <property type="protein sequence ID" value="CAB3254689.1"/>
    <property type="molecule type" value="Genomic_DNA"/>
</dbReference>
<dbReference type="InterPro" id="IPR004245">
    <property type="entry name" value="DUF229"/>
</dbReference>
<keyword evidence="1" id="KW-1133">Transmembrane helix</keyword>
<accession>A0A8S1B727</accession>
<evidence type="ECO:0000313" key="2">
    <source>
        <dbReference type="EMBL" id="CAB3254689.1"/>
    </source>
</evidence>
<keyword evidence="1" id="KW-0472">Membrane</keyword>
<comment type="caution">
    <text evidence="2">The sequence shown here is derived from an EMBL/GenBank/DDBJ whole genome shotgun (WGS) entry which is preliminary data.</text>
</comment>
<dbReference type="OrthoDB" id="413313at2759"/>
<dbReference type="FunFam" id="3.40.720.10:FF:000017">
    <property type="entry name" value="Predicted protein"/>
    <property type="match status" value="1"/>
</dbReference>
<name>A0A8S1B727_ARCPL</name>